<dbReference type="Proteomes" id="UP001150581">
    <property type="component" value="Unassembled WGS sequence"/>
</dbReference>
<protein>
    <submittedName>
        <fullName evidence="1">tRNA-histidine guanylyltransferase 1-like</fullName>
        <ecNumber evidence="1">2.7.7.79</ecNumber>
    </submittedName>
</protein>
<organism evidence="1 2">
    <name type="scientific">Kickxella alabastrina</name>
    <dbReference type="NCBI Taxonomy" id="61397"/>
    <lineage>
        <taxon>Eukaryota</taxon>
        <taxon>Fungi</taxon>
        <taxon>Fungi incertae sedis</taxon>
        <taxon>Zoopagomycota</taxon>
        <taxon>Kickxellomycotina</taxon>
        <taxon>Kickxellomycetes</taxon>
        <taxon>Kickxellales</taxon>
        <taxon>Kickxellaceae</taxon>
        <taxon>Kickxella</taxon>
    </lineage>
</organism>
<dbReference type="EMBL" id="JANBPG010000169">
    <property type="protein sequence ID" value="KAJ1899246.1"/>
    <property type="molecule type" value="Genomic_DNA"/>
</dbReference>
<comment type="caution">
    <text evidence="1">The sequence shown here is derived from an EMBL/GenBank/DDBJ whole genome shotgun (WGS) entry which is preliminary data.</text>
</comment>
<accession>A0ACC1IR01</accession>
<dbReference type="EC" id="2.7.7.79" evidence="1"/>
<evidence type="ECO:0000313" key="1">
    <source>
        <dbReference type="EMBL" id="KAJ1899246.1"/>
    </source>
</evidence>
<gene>
    <name evidence="1" type="primary">THG1L_2</name>
    <name evidence="1" type="ORF">LPJ66_002245</name>
</gene>
<feature type="non-terminal residue" evidence="1">
    <location>
        <position position="148"/>
    </location>
</feature>
<name>A0ACC1IR01_9FUNG</name>
<sequence length="148" mass="17541">MAKSKYEYVRNFEHEDRLLPCTWLVVRIDGQGFTKFTTKHQFTKPNDVRALNLMNRAAEVVMGNMVEIVLAYGQSDEYSFVFSKEAKAYDRRASKLITLLVSKFTSAYVYYWAEFFPDTPLQFPPAFDSRVVMYPEDRIMRDYLSWRQ</sequence>
<keyword evidence="2" id="KW-1185">Reference proteome</keyword>
<proteinExistence type="predicted"/>
<evidence type="ECO:0000313" key="2">
    <source>
        <dbReference type="Proteomes" id="UP001150581"/>
    </source>
</evidence>
<keyword evidence="1" id="KW-0808">Transferase</keyword>
<reference evidence="1" key="1">
    <citation type="submission" date="2022-07" db="EMBL/GenBank/DDBJ databases">
        <title>Phylogenomic reconstructions and comparative analyses of Kickxellomycotina fungi.</title>
        <authorList>
            <person name="Reynolds N.K."/>
            <person name="Stajich J.E."/>
            <person name="Barry K."/>
            <person name="Grigoriev I.V."/>
            <person name="Crous P."/>
            <person name="Smith M.E."/>
        </authorList>
    </citation>
    <scope>NUCLEOTIDE SEQUENCE</scope>
    <source>
        <strain evidence="1">Benny 63K</strain>
    </source>
</reference>